<dbReference type="InterPro" id="IPR058245">
    <property type="entry name" value="NreC/VraR/RcsB-like_REC"/>
</dbReference>
<accession>A0ABY4FRF6</accession>
<dbReference type="InterPro" id="IPR016032">
    <property type="entry name" value="Sig_transdc_resp-reg_C-effctor"/>
</dbReference>
<protein>
    <submittedName>
        <fullName evidence="8">Response regulator transcription factor</fullName>
    </submittedName>
</protein>
<dbReference type="CDD" id="cd06170">
    <property type="entry name" value="LuxR_C_like"/>
    <property type="match status" value="1"/>
</dbReference>
<evidence type="ECO:0000256" key="1">
    <source>
        <dbReference type="ARBA" id="ARBA00022553"/>
    </source>
</evidence>
<keyword evidence="9" id="KW-1185">Reference proteome</keyword>
<dbReference type="SUPFAM" id="SSF46894">
    <property type="entry name" value="C-terminal effector domain of the bipartite response regulators"/>
    <property type="match status" value="1"/>
</dbReference>
<evidence type="ECO:0000256" key="3">
    <source>
        <dbReference type="ARBA" id="ARBA00023125"/>
    </source>
</evidence>
<name>A0ABY4FRF6_9MICO</name>
<organism evidence="8 9">
    <name type="scientific">Leucobacter allii</name>
    <dbReference type="NCBI Taxonomy" id="2932247"/>
    <lineage>
        <taxon>Bacteria</taxon>
        <taxon>Bacillati</taxon>
        <taxon>Actinomycetota</taxon>
        <taxon>Actinomycetes</taxon>
        <taxon>Micrococcales</taxon>
        <taxon>Microbacteriaceae</taxon>
        <taxon>Leucobacter</taxon>
    </lineage>
</organism>
<dbReference type="SUPFAM" id="SSF52172">
    <property type="entry name" value="CheY-like"/>
    <property type="match status" value="1"/>
</dbReference>
<dbReference type="PANTHER" id="PTHR43214">
    <property type="entry name" value="TWO-COMPONENT RESPONSE REGULATOR"/>
    <property type="match status" value="1"/>
</dbReference>
<evidence type="ECO:0000256" key="4">
    <source>
        <dbReference type="ARBA" id="ARBA00023163"/>
    </source>
</evidence>
<dbReference type="InterPro" id="IPR011006">
    <property type="entry name" value="CheY-like_superfamily"/>
</dbReference>
<keyword evidence="2" id="KW-0805">Transcription regulation</keyword>
<evidence type="ECO:0000313" key="9">
    <source>
        <dbReference type="Proteomes" id="UP000831786"/>
    </source>
</evidence>
<evidence type="ECO:0000259" key="6">
    <source>
        <dbReference type="PROSITE" id="PS50043"/>
    </source>
</evidence>
<evidence type="ECO:0000256" key="5">
    <source>
        <dbReference type="PROSITE-ProRule" id="PRU00169"/>
    </source>
</evidence>
<dbReference type="InterPro" id="IPR001789">
    <property type="entry name" value="Sig_transdc_resp-reg_receiver"/>
</dbReference>
<feature type="modified residue" description="4-aspartylphosphate" evidence="5">
    <location>
        <position position="58"/>
    </location>
</feature>
<dbReference type="InterPro" id="IPR039420">
    <property type="entry name" value="WalR-like"/>
</dbReference>
<keyword evidence="4" id="KW-0804">Transcription</keyword>
<keyword evidence="3" id="KW-0238">DNA-binding</keyword>
<dbReference type="SMART" id="SM00448">
    <property type="entry name" value="REC"/>
    <property type="match status" value="1"/>
</dbReference>
<dbReference type="Gene3D" id="3.40.50.2300">
    <property type="match status" value="1"/>
</dbReference>
<dbReference type="RefSeq" id="WP_244693928.1">
    <property type="nucleotide sequence ID" value="NZ_CP095044.1"/>
</dbReference>
<dbReference type="Pfam" id="PF00196">
    <property type="entry name" value="GerE"/>
    <property type="match status" value="1"/>
</dbReference>
<dbReference type="Proteomes" id="UP000831786">
    <property type="component" value="Chromosome"/>
</dbReference>
<dbReference type="CDD" id="cd17535">
    <property type="entry name" value="REC_NarL-like"/>
    <property type="match status" value="1"/>
</dbReference>
<feature type="domain" description="Response regulatory" evidence="7">
    <location>
        <begin position="7"/>
        <end position="123"/>
    </location>
</feature>
<dbReference type="SMART" id="SM00421">
    <property type="entry name" value="HTH_LUXR"/>
    <property type="match status" value="1"/>
</dbReference>
<proteinExistence type="predicted"/>
<dbReference type="InterPro" id="IPR000792">
    <property type="entry name" value="Tscrpt_reg_LuxR_C"/>
</dbReference>
<dbReference type="PRINTS" id="PR00038">
    <property type="entry name" value="HTHLUXR"/>
</dbReference>
<feature type="domain" description="HTH luxR-type" evidence="6">
    <location>
        <begin position="152"/>
        <end position="217"/>
    </location>
</feature>
<reference evidence="8 9" key="1">
    <citation type="submission" date="2022-04" db="EMBL/GenBank/DDBJ databases">
        <title>Leucobacter sp. isolated from rhizosphere of garlic.</title>
        <authorList>
            <person name="Won M."/>
            <person name="Lee C.-M."/>
            <person name="Woen H.-Y."/>
            <person name="Kwon S.-W."/>
        </authorList>
    </citation>
    <scope>NUCLEOTIDE SEQUENCE [LARGE SCALE GENOMIC DNA]</scope>
    <source>
        <strain evidence="8 9">H21R-40</strain>
    </source>
</reference>
<gene>
    <name evidence="8" type="ORF">MUN78_08015</name>
</gene>
<evidence type="ECO:0000259" key="7">
    <source>
        <dbReference type="PROSITE" id="PS50110"/>
    </source>
</evidence>
<evidence type="ECO:0000256" key="2">
    <source>
        <dbReference type="ARBA" id="ARBA00023015"/>
    </source>
</evidence>
<dbReference type="Pfam" id="PF00072">
    <property type="entry name" value="Response_reg"/>
    <property type="match status" value="1"/>
</dbReference>
<dbReference type="PROSITE" id="PS50043">
    <property type="entry name" value="HTH_LUXR_2"/>
    <property type="match status" value="1"/>
</dbReference>
<sequence>MAEPAIRVLLVDDHALIRTGNGLVLEASDDLEVAGEAATGEDAVSLTASLAPDVVLMDVRMPGMGGIEATRRITAAHPATRVIVLTTFGLDEYVFGSLRAGASAFLLKSATAGQLTDAIRTVAAGDSVLDPRVTRTLIEAFVDRAGRRTAGRSDPLTVLSPRELDVFVCVVEGLANAEIAQRLFLTVATVKTHVNRILAKLEARDRVHLVILGYEHGIVRAS</sequence>
<dbReference type="PROSITE" id="PS00622">
    <property type="entry name" value="HTH_LUXR_1"/>
    <property type="match status" value="1"/>
</dbReference>
<dbReference type="PANTHER" id="PTHR43214:SF24">
    <property type="entry name" value="TRANSCRIPTIONAL REGULATORY PROTEIN NARL-RELATED"/>
    <property type="match status" value="1"/>
</dbReference>
<dbReference type="EMBL" id="CP095045">
    <property type="protein sequence ID" value="UOQ58754.1"/>
    <property type="molecule type" value="Genomic_DNA"/>
</dbReference>
<evidence type="ECO:0000313" key="8">
    <source>
        <dbReference type="EMBL" id="UOQ58754.1"/>
    </source>
</evidence>
<dbReference type="PROSITE" id="PS50110">
    <property type="entry name" value="RESPONSE_REGULATORY"/>
    <property type="match status" value="1"/>
</dbReference>
<keyword evidence="1 5" id="KW-0597">Phosphoprotein</keyword>